<evidence type="ECO:0000256" key="1">
    <source>
        <dbReference type="SAM" id="SignalP"/>
    </source>
</evidence>
<feature type="signal peptide" evidence="1">
    <location>
        <begin position="1"/>
        <end position="19"/>
    </location>
</feature>
<evidence type="ECO:0000313" key="2">
    <source>
        <dbReference type="EMBL" id="MEU0153144.1"/>
    </source>
</evidence>
<name>A0ABV2VK16_9ACTN</name>
<keyword evidence="3" id="KW-1185">Reference proteome</keyword>
<keyword evidence="1" id="KW-0732">Signal</keyword>
<protein>
    <submittedName>
        <fullName evidence="2">Uncharacterized protein</fullName>
    </submittedName>
</protein>
<sequence>MALTRRTLIRSVAAGSALAALPDLSPTLARAAAAASPPGDVVGKISVGYQGWFSCPGDGAPIGGWWHWSRDRFQSPSPANTTIVSWPDMGEYARG</sequence>
<reference evidence="2 3" key="1">
    <citation type="submission" date="2024-06" db="EMBL/GenBank/DDBJ databases">
        <title>The Natural Products Discovery Center: Release of the First 8490 Sequenced Strains for Exploring Actinobacteria Biosynthetic Diversity.</title>
        <authorList>
            <person name="Kalkreuter E."/>
            <person name="Kautsar S.A."/>
            <person name="Yang D."/>
            <person name="Bader C.D."/>
            <person name="Teijaro C.N."/>
            <person name="Fluegel L."/>
            <person name="Davis C.M."/>
            <person name="Simpson J.R."/>
            <person name="Lauterbach L."/>
            <person name="Steele A.D."/>
            <person name="Gui C."/>
            <person name="Meng S."/>
            <person name="Li G."/>
            <person name="Viehrig K."/>
            <person name="Ye F."/>
            <person name="Su P."/>
            <person name="Kiefer A.F."/>
            <person name="Nichols A."/>
            <person name="Cepeda A.J."/>
            <person name="Yan W."/>
            <person name="Fan B."/>
            <person name="Jiang Y."/>
            <person name="Adhikari A."/>
            <person name="Zheng C.-J."/>
            <person name="Schuster L."/>
            <person name="Cowan T.M."/>
            <person name="Smanski M.J."/>
            <person name="Chevrette M.G."/>
            <person name="De Carvalho L.P.S."/>
            <person name="Shen B."/>
        </authorList>
    </citation>
    <scope>NUCLEOTIDE SEQUENCE [LARGE SCALE GENOMIC DNA]</scope>
    <source>
        <strain evidence="2 3">NPDC006286</strain>
    </source>
</reference>
<comment type="caution">
    <text evidence="2">The sequence shown here is derived from an EMBL/GenBank/DDBJ whole genome shotgun (WGS) entry which is preliminary data.</text>
</comment>
<accession>A0ABV2VK16</accession>
<gene>
    <name evidence="2" type="ORF">ABZ071_14690</name>
</gene>
<proteinExistence type="predicted"/>
<dbReference type="InterPro" id="IPR006311">
    <property type="entry name" value="TAT_signal"/>
</dbReference>
<dbReference type="Proteomes" id="UP001550348">
    <property type="component" value="Unassembled WGS sequence"/>
</dbReference>
<evidence type="ECO:0000313" key="3">
    <source>
        <dbReference type="Proteomes" id="UP001550348"/>
    </source>
</evidence>
<dbReference type="EMBL" id="JBEXRX010000035">
    <property type="protein sequence ID" value="MEU0153144.1"/>
    <property type="molecule type" value="Genomic_DNA"/>
</dbReference>
<dbReference type="RefSeq" id="WP_355664995.1">
    <property type="nucleotide sequence ID" value="NZ_JBEXRX010000035.1"/>
</dbReference>
<organism evidence="2 3">
    <name type="scientific">Micromonospora fulviviridis</name>
    <dbReference type="NCBI Taxonomy" id="47860"/>
    <lineage>
        <taxon>Bacteria</taxon>
        <taxon>Bacillati</taxon>
        <taxon>Actinomycetota</taxon>
        <taxon>Actinomycetes</taxon>
        <taxon>Micromonosporales</taxon>
        <taxon>Micromonosporaceae</taxon>
        <taxon>Micromonospora</taxon>
    </lineage>
</organism>
<feature type="chain" id="PRO_5046632530" evidence="1">
    <location>
        <begin position="20"/>
        <end position="95"/>
    </location>
</feature>
<dbReference type="PROSITE" id="PS51318">
    <property type="entry name" value="TAT"/>
    <property type="match status" value="1"/>
</dbReference>